<dbReference type="InterPro" id="IPR036291">
    <property type="entry name" value="NAD(P)-bd_dom_sf"/>
</dbReference>
<organism evidence="3 4">
    <name type="scientific">Ophiocordyceps unilateralis</name>
    <name type="common">Zombie-ant fungus</name>
    <name type="synonym">Torrubia unilateralis</name>
    <dbReference type="NCBI Taxonomy" id="268505"/>
    <lineage>
        <taxon>Eukaryota</taxon>
        <taxon>Fungi</taxon>
        <taxon>Dikarya</taxon>
        <taxon>Ascomycota</taxon>
        <taxon>Pezizomycotina</taxon>
        <taxon>Sordariomycetes</taxon>
        <taxon>Hypocreomycetidae</taxon>
        <taxon>Hypocreales</taxon>
        <taxon>Ophiocordycipitaceae</taxon>
        <taxon>Ophiocordyceps</taxon>
    </lineage>
</organism>
<evidence type="ECO:0000256" key="2">
    <source>
        <dbReference type="ARBA" id="ARBA00023002"/>
    </source>
</evidence>
<dbReference type="Gene3D" id="3.40.50.720">
    <property type="entry name" value="NAD(P)-binding Rossmann-like Domain"/>
    <property type="match status" value="1"/>
</dbReference>
<proteinExistence type="inferred from homology"/>
<dbReference type="Pfam" id="PF00106">
    <property type="entry name" value="adh_short"/>
    <property type="match status" value="1"/>
</dbReference>
<protein>
    <recommendedName>
        <fullName evidence="5">Short-chain dehydrogenase/reductase SDR</fullName>
    </recommendedName>
</protein>
<keyword evidence="2" id="KW-0560">Oxidoreductase</keyword>
<dbReference type="STRING" id="268505.A0A2A9P984"/>
<sequence>MAAVAKTIVATGVSSGLGFEAIKQLLAQPQPYRVILGARRVEDTNSAINALGHDRSVTVLPLDLADLGQVKTFARQALDAIGKDPIDYLLLNAGIIKSADEKAPFKYKWCEAAIVNHFSQHYLIHLMRDKLVASKSRVVVVSSGAIRNVPDTTVLRDHLKAGSGIGFRPIYAESKFVQLLGAHWWRRQLADKCHVVAVSPGLIPGTGLGRSTDFELPKDDPDAKSVPEGAKSILAALTRSDFPQDPDRIFLTSWGEWWGKDVFEKTLDKGLQDSWCPSQDELEKGISAQ</sequence>
<evidence type="ECO:0000313" key="4">
    <source>
        <dbReference type="Proteomes" id="UP000037136"/>
    </source>
</evidence>
<dbReference type="EMBL" id="LAZP02000356">
    <property type="protein sequence ID" value="PFH57868.1"/>
    <property type="molecule type" value="Genomic_DNA"/>
</dbReference>
<evidence type="ECO:0000256" key="1">
    <source>
        <dbReference type="ARBA" id="ARBA00006484"/>
    </source>
</evidence>
<comment type="caution">
    <text evidence="3">The sequence shown here is derived from an EMBL/GenBank/DDBJ whole genome shotgun (WGS) entry which is preliminary data.</text>
</comment>
<gene>
    <name evidence="3" type="ORF">XA68_14462</name>
</gene>
<dbReference type="GO" id="GO:0016491">
    <property type="term" value="F:oxidoreductase activity"/>
    <property type="evidence" value="ECO:0007669"/>
    <property type="project" value="UniProtKB-KW"/>
</dbReference>
<dbReference type="SUPFAM" id="SSF51735">
    <property type="entry name" value="NAD(P)-binding Rossmann-fold domains"/>
    <property type="match status" value="1"/>
</dbReference>
<dbReference type="PANTHER" id="PTHR24320:SF148">
    <property type="entry name" value="NAD(P)-BINDING ROSSMANN-FOLD SUPERFAMILY PROTEIN"/>
    <property type="match status" value="1"/>
</dbReference>
<dbReference type="AlphaFoldDB" id="A0A2A9P984"/>
<dbReference type="PANTHER" id="PTHR24320">
    <property type="entry name" value="RETINOL DEHYDROGENASE"/>
    <property type="match status" value="1"/>
</dbReference>
<comment type="similarity">
    <text evidence="1">Belongs to the short-chain dehydrogenases/reductases (SDR) family.</text>
</comment>
<keyword evidence="4" id="KW-1185">Reference proteome</keyword>
<dbReference type="OrthoDB" id="542013at2759"/>
<evidence type="ECO:0000313" key="3">
    <source>
        <dbReference type="EMBL" id="PFH57868.1"/>
    </source>
</evidence>
<accession>A0A2A9P984</accession>
<dbReference type="Proteomes" id="UP000037136">
    <property type="component" value="Unassembled WGS sequence"/>
</dbReference>
<name>A0A2A9P984_OPHUN</name>
<dbReference type="InterPro" id="IPR002347">
    <property type="entry name" value="SDR_fam"/>
</dbReference>
<reference evidence="3 4" key="1">
    <citation type="journal article" date="2015" name="BMC Genomics">
        <title>Gene expression during zombie ant biting behavior reflects the complexity underlying fungal parasitic behavioral manipulation.</title>
        <authorList>
            <person name="de Bekker C."/>
            <person name="Ohm R.A."/>
            <person name="Loreto R.G."/>
            <person name="Sebastian A."/>
            <person name="Albert I."/>
            <person name="Merrow M."/>
            <person name="Brachmann A."/>
            <person name="Hughes D.P."/>
        </authorList>
    </citation>
    <scope>NUCLEOTIDE SEQUENCE [LARGE SCALE GENOMIC DNA]</scope>
    <source>
        <strain evidence="3 4">SC16a</strain>
    </source>
</reference>
<reference evidence="3 4" key="2">
    <citation type="journal article" date="2017" name="Sci. Rep.">
        <title>Ant-infecting Ophiocordyceps genomes reveal a high diversity of potential behavioral manipulation genes and a possible major role for enterotoxins.</title>
        <authorList>
            <person name="de Bekker C."/>
            <person name="Ohm R.A."/>
            <person name="Evans H.C."/>
            <person name="Brachmann A."/>
            <person name="Hughes D.P."/>
        </authorList>
    </citation>
    <scope>NUCLEOTIDE SEQUENCE [LARGE SCALE GENOMIC DNA]</scope>
    <source>
        <strain evidence="3 4">SC16a</strain>
    </source>
</reference>
<evidence type="ECO:0008006" key="5">
    <source>
        <dbReference type="Google" id="ProtNLM"/>
    </source>
</evidence>